<dbReference type="Gene3D" id="3.90.1200.10">
    <property type="match status" value="1"/>
</dbReference>
<dbReference type="OrthoDB" id="6595282at2759"/>
<name>A0A482WS41_LAOST</name>
<dbReference type="InterPro" id="IPR011009">
    <property type="entry name" value="Kinase-like_dom_sf"/>
</dbReference>
<dbReference type="SUPFAM" id="SSF56112">
    <property type="entry name" value="Protein kinase-like (PK-like)"/>
    <property type="match status" value="1"/>
</dbReference>
<feature type="domain" description="CHK kinase-like" evidence="1">
    <location>
        <begin position="125"/>
        <end position="317"/>
    </location>
</feature>
<dbReference type="PANTHER" id="PTHR11012:SF56">
    <property type="entry name" value="CHK KINASE-LIKE DOMAIN-CONTAINING PROTEIN-RELATED"/>
    <property type="match status" value="1"/>
</dbReference>
<dbReference type="AlphaFoldDB" id="A0A482WS41"/>
<dbReference type="SMART" id="SM00587">
    <property type="entry name" value="CHK"/>
    <property type="match status" value="1"/>
</dbReference>
<dbReference type="InterPro" id="IPR004119">
    <property type="entry name" value="EcKL"/>
</dbReference>
<evidence type="ECO:0000313" key="3">
    <source>
        <dbReference type="Proteomes" id="UP000291343"/>
    </source>
</evidence>
<accession>A0A482WS41</accession>
<dbReference type="Proteomes" id="UP000291343">
    <property type="component" value="Unassembled WGS sequence"/>
</dbReference>
<gene>
    <name evidence="2" type="ORF">LSTR_LSTR006783</name>
</gene>
<sequence length="406" mass="46092">MSDKALIPSWLTKDVLQEITSAKLNGKPVQVTNFDVTSAIPKGNNYVCDILRVKVDYDVDGGSQETASFIMKIPKTGGMSDMIVRMGVIEREEIVYNVVIPKFVSAYGENVFTAKCYDAPAPSVLIFDDLNSLGYKMADRKGLLSFEQSSAALKALAKFHAASVKCHQEEPDLIESFTDIIINEKFRESNPEWIEMFFPCAADGFLKWPELERFSEKFRGYGSTAWDLLLDSLKVDDANFNVLNHGDFWVTNMLFKYDDNNAPIDVKLIDLQICKYNTPAVDLTYFFNGSVRPEILLTRYEDLLKVYVEELNKSLVKCGVDKCLHIDELKKYMDKLRFFSLYVMLCLLPIILCQAEAAFEISEMKEEDFKKESGGIAGIVGAYFQNECYVKNLASRLTEFDKLGWP</sequence>
<comment type="caution">
    <text evidence="2">The sequence shown here is derived from an EMBL/GenBank/DDBJ whole genome shotgun (WGS) entry which is preliminary data.</text>
</comment>
<proteinExistence type="predicted"/>
<evidence type="ECO:0000259" key="1">
    <source>
        <dbReference type="SMART" id="SM00587"/>
    </source>
</evidence>
<dbReference type="Pfam" id="PF02958">
    <property type="entry name" value="EcKL"/>
    <property type="match status" value="1"/>
</dbReference>
<dbReference type="InParanoid" id="A0A482WS41"/>
<keyword evidence="3" id="KW-1185">Reference proteome</keyword>
<dbReference type="InterPro" id="IPR015897">
    <property type="entry name" value="CHK_kinase-like"/>
</dbReference>
<evidence type="ECO:0000313" key="2">
    <source>
        <dbReference type="EMBL" id="RZF36278.1"/>
    </source>
</evidence>
<protein>
    <recommendedName>
        <fullName evidence="1">CHK kinase-like domain-containing protein</fullName>
    </recommendedName>
</protein>
<reference evidence="2 3" key="1">
    <citation type="journal article" date="2017" name="Gigascience">
        <title>Genome sequence of the small brown planthopper, Laodelphax striatellus.</title>
        <authorList>
            <person name="Zhu J."/>
            <person name="Jiang F."/>
            <person name="Wang X."/>
            <person name="Yang P."/>
            <person name="Bao Y."/>
            <person name="Zhao W."/>
            <person name="Wang W."/>
            <person name="Lu H."/>
            <person name="Wang Q."/>
            <person name="Cui N."/>
            <person name="Li J."/>
            <person name="Chen X."/>
            <person name="Luo L."/>
            <person name="Yu J."/>
            <person name="Kang L."/>
            <person name="Cui F."/>
        </authorList>
    </citation>
    <scope>NUCLEOTIDE SEQUENCE [LARGE SCALE GENOMIC DNA]</scope>
    <source>
        <strain evidence="2">Lst14</strain>
    </source>
</reference>
<organism evidence="2 3">
    <name type="scientific">Laodelphax striatellus</name>
    <name type="common">Small brown planthopper</name>
    <name type="synonym">Delphax striatella</name>
    <dbReference type="NCBI Taxonomy" id="195883"/>
    <lineage>
        <taxon>Eukaryota</taxon>
        <taxon>Metazoa</taxon>
        <taxon>Ecdysozoa</taxon>
        <taxon>Arthropoda</taxon>
        <taxon>Hexapoda</taxon>
        <taxon>Insecta</taxon>
        <taxon>Pterygota</taxon>
        <taxon>Neoptera</taxon>
        <taxon>Paraneoptera</taxon>
        <taxon>Hemiptera</taxon>
        <taxon>Auchenorrhyncha</taxon>
        <taxon>Fulgoroidea</taxon>
        <taxon>Delphacidae</taxon>
        <taxon>Criomorphinae</taxon>
        <taxon>Laodelphax</taxon>
    </lineage>
</organism>
<dbReference type="PANTHER" id="PTHR11012">
    <property type="entry name" value="PROTEIN KINASE-LIKE DOMAIN-CONTAINING"/>
    <property type="match status" value="1"/>
</dbReference>
<dbReference type="EMBL" id="QKKF02026665">
    <property type="protein sequence ID" value="RZF36278.1"/>
    <property type="molecule type" value="Genomic_DNA"/>
</dbReference>